<dbReference type="Proteomes" id="UP001066276">
    <property type="component" value="Chromosome 5"/>
</dbReference>
<dbReference type="CDD" id="cd15765">
    <property type="entry name" value="FYVE_Slp3"/>
    <property type="match status" value="1"/>
</dbReference>
<evidence type="ECO:0000313" key="7">
    <source>
        <dbReference type="EMBL" id="KAJ1154965.1"/>
    </source>
</evidence>
<protein>
    <recommendedName>
        <fullName evidence="9">Synaptotagmin-like protein 3</fullName>
    </recommendedName>
</protein>
<evidence type="ECO:0000256" key="4">
    <source>
        <dbReference type="SAM" id="MobiDB-lite"/>
    </source>
</evidence>
<name>A0AAV7RSI1_PLEWA</name>
<gene>
    <name evidence="7" type="ORF">NDU88_007704</name>
</gene>
<dbReference type="Gene3D" id="3.30.40.10">
    <property type="entry name" value="Zinc/RING finger domain, C3HC4 (zinc finger)"/>
    <property type="match status" value="1"/>
</dbReference>
<evidence type="ECO:0000313" key="8">
    <source>
        <dbReference type="Proteomes" id="UP001066276"/>
    </source>
</evidence>
<reference evidence="7" key="1">
    <citation type="journal article" date="2022" name="bioRxiv">
        <title>Sequencing and chromosome-scale assembly of the giantPleurodeles waltlgenome.</title>
        <authorList>
            <person name="Brown T."/>
            <person name="Elewa A."/>
            <person name="Iarovenko S."/>
            <person name="Subramanian E."/>
            <person name="Araus A.J."/>
            <person name="Petzold A."/>
            <person name="Susuki M."/>
            <person name="Suzuki K.-i.T."/>
            <person name="Hayashi T."/>
            <person name="Toyoda A."/>
            <person name="Oliveira C."/>
            <person name="Osipova E."/>
            <person name="Leigh N.D."/>
            <person name="Simon A."/>
            <person name="Yun M.H."/>
        </authorList>
    </citation>
    <scope>NUCLEOTIDE SEQUENCE</scope>
    <source>
        <strain evidence="7">20211129_DDA</strain>
        <tissue evidence="7">Liver</tissue>
    </source>
</reference>
<dbReference type="Gene3D" id="2.60.40.150">
    <property type="entry name" value="C2 domain"/>
    <property type="match status" value="2"/>
</dbReference>
<evidence type="ECO:0008006" key="9">
    <source>
        <dbReference type="Google" id="ProtNLM"/>
    </source>
</evidence>
<dbReference type="SUPFAM" id="SSF57903">
    <property type="entry name" value="FYVE/PHD zinc finger"/>
    <property type="match status" value="1"/>
</dbReference>
<keyword evidence="8" id="KW-1185">Reference proteome</keyword>
<dbReference type="GO" id="GO:0006887">
    <property type="term" value="P:exocytosis"/>
    <property type="evidence" value="ECO:0007669"/>
    <property type="project" value="TreeGrafter"/>
</dbReference>
<dbReference type="PROSITE" id="PS50916">
    <property type="entry name" value="RABBD"/>
    <property type="match status" value="1"/>
</dbReference>
<dbReference type="GO" id="GO:0006886">
    <property type="term" value="P:intracellular protein transport"/>
    <property type="evidence" value="ECO:0007669"/>
    <property type="project" value="InterPro"/>
</dbReference>
<proteinExistence type="predicted"/>
<dbReference type="SUPFAM" id="SSF49562">
    <property type="entry name" value="C2 domain (Calcium/lipid-binding domain, CaLB)"/>
    <property type="match status" value="2"/>
</dbReference>
<dbReference type="GO" id="GO:0070382">
    <property type="term" value="C:exocytic vesicle"/>
    <property type="evidence" value="ECO:0007669"/>
    <property type="project" value="TreeGrafter"/>
</dbReference>
<feature type="domain" description="C2" evidence="5">
    <location>
        <begin position="458"/>
        <end position="588"/>
    </location>
</feature>
<keyword evidence="3" id="KW-0472">Membrane</keyword>
<comment type="subcellular location">
    <subcellularLocation>
        <location evidence="1">Membrane</location>
        <topology evidence="1">Peripheral membrane protein</topology>
    </subcellularLocation>
</comment>
<evidence type="ECO:0000256" key="1">
    <source>
        <dbReference type="ARBA" id="ARBA00004170"/>
    </source>
</evidence>
<dbReference type="PANTHER" id="PTHR45716:SF1">
    <property type="entry name" value="SYNAPTOTAGMIN-LIKE PROTEIN 3"/>
    <property type="match status" value="1"/>
</dbReference>
<dbReference type="AlphaFoldDB" id="A0AAV7RSI1"/>
<dbReference type="InterPro" id="IPR013083">
    <property type="entry name" value="Znf_RING/FYVE/PHD"/>
</dbReference>
<dbReference type="CDD" id="cd08521">
    <property type="entry name" value="C2A_SLP"/>
    <property type="match status" value="1"/>
</dbReference>
<feature type="domain" description="C2" evidence="5">
    <location>
        <begin position="302"/>
        <end position="424"/>
    </location>
</feature>
<keyword evidence="2" id="KW-0677">Repeat</keyword>
<dbReference type="InterPro" id="IPR035892">
    <property type="entry name" value="C2_domain_sf"/>
</dbReference>
<dbReference type="PROSITE" id="PS50004">
    <property type="entry name" value="C2"/>
    <property type="match status" value="2"/>
</dbReference>
<evidence type="ECO:0000256" key="2">
    <source>
        <dbReference type="ARBA" id="ARBA00022737"/>
    </source>
</evidence>
<comment type="caution">
    <text evidence="7">The sequence shown here is derived from an EMBL/GenBank/DDBJ whole genome shotgun (WGS) entry which is preliminary data.</text>
</comment>
<dbReference type="Pfam" id="PF02318">
    <property type="entry name" value="FYVE_2"/>
    <property type="match status" value="1"/>
</dbReference>
<dbReference type="GO" id="GO:0005886">
    <property type="term" value="C:plasma membrane"/>
    <property type="evidence" value="ECO:0007669"/>
    <property type="project" value="TreeGrafter"/>
</dbReference>
<accession>A0AAV7RSI1</accession>
<dbReference type="EMBL" id="JANPWB010000009">
    <property type="protein sequence ID" value="KAJ1154965.1"/>
    <property type="molecule type" value="Genomic_DNA"/>
</dbReference>
<dbReference type="FunFam" id="3.30.40.10:FF:000018">
    <property type="entry name" value="Synaptotagmin-like 5, isoform CRA_a"/>
    <property type="match status" value="1"/>
</dbReference>
<dbReference type="InterPro" id="IPR041282">
    <property type="entry name" value="FYVE_2"/>
</dbReference>
<evidence type="ECO:0000259" key="5">
    <source>
        <dbReference type="PROSITE" id="PS50004"/>
    </source>
</evidence>
<organism evidence="7 8">
    <name type="scientific">Pleurodeles waltl</name>
    <name type="common">Iberian ribbed newt</name>
    <dbReference type="NCBI Taxonomy" id="8319"/>
    <lineage>
        <taxon>Eukaryota</taxon>
        <taxon>Metazoa</taxon>
        <taxon>Chordata</taxon>
        <taxon>Craniata</taxon>
        <taxon>Vertebrata</taxon>
        <taxon>Euteleostomi</taxon>
        <taxon>Amphibia</taxon>
        <taxon>Batrachia</taxon>
        <taxon>Caudata</taxon>
        <taxon>Salamandroidea</taxon>
        <taxon>Salamandridae</taxon>
        <taxon>Pleurodelinae</taxon>
        <taxon>Pleurodeles</taxon>
    </lineage>
</organism>
<feature type="compositionally biased region" description="Basic and acidic residues" evidence="4">
    <location>
        <begin position="217"/>
        <end position="226"/>
    </location>
</feature>
<evidence type="ECO:0000256" key="3">
    <source>
        <dbReference type="ARBA" id="ARBA00023136"/>
    </source>
</evidence>
<dbReference type="FunFam" id="2.60.40.150:FF:000006">
    <property type="entry name" value="Synaptotagmin-like 5, isoform CRA_a"/>
    <property type="match status" value="1"/>
</dbReference>
<dbReference type="GO" id="GO:0042043">
    <property type="term" value="F:neurexin family protein binding"/>
    <property type="evidence" value="ECO:0007669"/>
    <property type="project" value="TreeGrafter"/>
</dbReference>
<dbReference type="InterPro" id="IPR000008">
    <property type="entry name" value="C2_dom"/>
</dbReference>
<sequence length="613" mass="69455">MAQECSLNFLKETEREKVLDVLYRDQLVRRVEEERIRTLKMQLQQLRWKGAKNAGKEYKERSCARCQKSLGRMMNRGAVCEGCSHRVCSDCRVCFGLQIWKCTVCHAMGEVKVKTGDWFFEQRAKKFPSAGKQETAGATLLKSYQKLSMISVVPPTPPPFSETRRESNPMNLFQTKGFNKSMENMFLSLSTHMKKKSTSHNDMTDRFHLTAEYGQSAERRRERRSQSDTAISISSRIESSPHLLHLVNKAKEEEAYARRHTIQGGESTPLINNIFSGGVKHGSVCSISSSCSDGGNFDNAIATGEIELSIKFNFKTSNLEICVKACKNLAYGDEKKKRCNPYVKIYLLPDKSPQSKQKTNLKKNTVDPSFYEILKYNIDYCLLETRMLQISVWHAGTLRRNVFLGEVLIPLEAWNFEDNSTQSFSWYQLKAKRNTCEEVIEQYNGELEIQAKLLTPSQGGKIQYVDETSEGTERKSTAIGELHIVVHSAKNLPLRSDGTLSSFVKGCLMLPNKQELQVRCPVIKKQASPQWRHTFVFNDVSIADLEQSSLVLTVWDQASFGINDRFLGGVRLCTSYAAYGWASKPVTFALIYMVAGDVSTNCTIKMMVVIHAL</sequence>
<dbReference type="InterPro" id="IPR011011">
    <property type="entry name" value="Znf_FYVE_PHD"/>
</dbReference>
<feature type="region of interest" description="Disordered" evidence="4">
    <location>
        <begin position="197"/>
        <end position="234"/>
    </location>
</feature>
<evidence type="ECO:0000259" key="6">
    <source>
        <dbReference type="PROSITE" id="PS50916"/>
    </source>
</evidence>
<dbReference type="Pfam" id="PF00168">
    <property type="entry name" value="C2"/>
    <property type="match status" value="2"/>
</dbReference>
<dbReference type="PANTHER" id="PTHR45716">
    <property type="entry name" value="BITESIZE, ISOFORM I"/>
    <property type="match status" value="1"/>
</dbReference>
<dbReference type="SMART" id="SM00239">
    <property type="entry name" value="C2"/>
    <property type="match status" value="2"/>
</dbReference>
<dbReference type="GO" id="GO:0031267">
    <property type="term" value="F:small GTPase binding"/>
    <property type="evidence" value="ECO:0007669"/>
    <property type="project" value="InterPro"/>
</dbReference>
<dbReference type="InterPro" id="IPR010911">
    <property type="entry name" value="Rab_BD"/>
</dbReference>
<feature type="domain" description="RabBD" evidence="6">
    <location>
        <begin position="4"/>
        <end position="122"/>
    </location>
</feature>